<dbReference type="Gene3D" id="3.40.50.1970">
    <property type="match status" value="1"/>
</dbReference>
<dbReference type="Pfam" id="PF25137">
    <property type="entry name" value="ADH_Fe_C"/>
    <property type="match status" value="1"/>
</dbReference>
<accession>A0A921FZ43</accession>
<dbReference type="FunFam" id="1.20.1090.10:FF:000001">
    <property type="entry name" value="Aldehyde-alcohol dehydrogenase"/>
    <property type="match status" value="1"/>
</dbReference>
<evidence type="ECO:0000313" key="6">
    <source>
        <dbReference type="Proteomes" id="UP000698173"/>
    </source>
</evidence>
<organism evidence="5 6">
    <name type="scientific">Sporosarcina psychrophila</name>
    <name type="common">Bacillus psychrophilus</name>
    <dbReference type="NCBI Taxonomy" id="1476"/>
    <lineage>
        <taxon>Bacteria</taxon>
        <taxon>Bacillati</taxon>
        <taxon>Bacillota</taxon>
        <taxon>Bacilli</taxon>
        <taxon>Bacillales</taxon>
        <taxon>Caryophanaceae</taxon>
        <taxon>Sporosarcina</taxon>
    </lineage>
</organism>
<name>A0A921FZ43_SPOPS</name>
<dbReference type="GO" id="GO:0004022">
    <property type="term" value="F:alcohol dehydrogenase (NAD+) activity"/>
    <property type="evidence" value="ECO:0007669"/>
    <property type="project" value="TreeGrafter"/>
</dbReference>
<dbReference type="Pfam" id="PF00465">
    <property type="entry name" value="Fe-ADH"/>
    <property type="match status" value="1"/>
</dbReference>
<gene>
    <name evidence="5" type="ORF">K8V56_11020</name>
</gene>
<dbReference type="SUPFAM" id="SSF56796">
    <property type="entry name" value="Dehydroquinate synthase-like"/>
    <property type="match status" value="1"/>
</dbReference>
<dbReference type="Proteomes" id="UP000698173">
    <property type="component" value="Unassembled WGS sequence"/>
</dbReference>
<proteinExistence type="inferred from homology"/>
<protein>
    <submittedName>
        <fullName evidence="5">Iron-containing alcohol dehydrogenase</fullName>
    </submittedName>
</protein>
<evidence type="ECO:0000256" key="2">
    <source>
        <dbReference type="ARBA" id="ARBA00023002"/>
    </source>
</evidence>
<dbReference type="PANTHER" id="PTHR11496:SF102">
    <property type="entry name" value="ALCOHOL DEHYDROGENASE 4"/>
    <property type="match status" value="1"/>
</dbReference>
<dbReference type="Gene3D" id="1.20.1090.10">
    <property type="entry name" value="Dehydroquinate synthase-like - alpha domain"/>
    <property type="match status" value="1"/>
</dbReference>
<dbReference type="InterPro" id="IPR056798">
    <property type="entry name" value="ADH_Fe_C"/>
</dbReference>
<evidence type="ECO:0000259" key="4">
    <source>
        <dbReference type="Pfam" id="PF25137"/>
    </source>
</evidence>
<keyword evidence="2" id="KW-0560">Oxidoreductase</keyword>
<evidence type="ECO:0000313" key="5">
    <source>
        <dbReference type="EMBL" id="HJF32288.1"/>
    </source>
</evidence>
<sequence>MSEFNNMEFMAKTTLYTGSGSLKFLKGAIAKYGWEGNVLFVTDKGIEGAGILKKVIDSLPDIQEKSITYNDVKPNPSVTATNAIYEKHKDDGIQNIIAVGGGSVIDTAKALAVLFTNGGSIDDYFGFDLYSNEPLPVFAVATTVGTGSEGGHATVITVDNSDLKTKQLVFGEGLFPKAAILDGELLLGMPGSLVSSTGMDALTHAIEGYVSRNGSIVTDALNLHAVRVIGEAILEASSDTTNISAMNRMIQASTTTGIGMSNGGLGLVHGISHAIGAQYDAPHGIVNAILLPYVLEYNWIANPKKFADIAQALRVNTWGISVEDAAKAGVKRVKELTNEVGIPSNLSEIGVSEDSIEILTDIAFNDELYMGANPRRATRKDIKDILTKAIGSNHSNKQLNSDKEKVAVGSAN</sequence>
<dbReference type="FunFam" id="3.40.50.1970:FF:000003">
    <property type="entry name" value="Alcohol dehydrogenase, iron-containing"/>
    <property type="match status" value="1"/>
</dbReference>
<evidence type="ECO:0000256" key="1">
    <source>
        <dbReference type="ARBA" id="ARBA00007358"/>
    </source>
</evidence>
<dbReference type="InterPro" id="IPR001670">
    <property type="entry name" value="ADH_Fe/GldA"/>
</dbReference>
<evidence type="ECO:0000259" key="3">
    <source>
        <dbReference type="Pfam" id="PF00465"/>
    </source>
</evidence>
<feature type="domain" description="Fe-containing alcohol dehydrogenase-like C-terminal" evidence="4">
    <location>
        <begin position="196"/>
        <end position="389"/>
    </location>
</feature>
<comment type="caution">
    <text evidence="5">The sequence shown here is derived from an EMBL/GenBank/DDBJ whole genome shotgun (WGS) entry which is preliminary data.</text>
</comment>
<dbReference type="CDD" id="cd08551">
    <property type="entry name" value="Fe-ADH"/>
    <property type="match status" value="1"/>
</dbReference>
<dbReference type="PANTHER" id="PTHR11496">
    <property type="entry name" value="ALCOHOL DEHYDROGENASE"/>
    <property type="match status" value="1"/>
</dbReference>
<comment type="similarity">
    <text evidence="1">Belongs to the iron-containing alcohol dehydrogenase family.</text>
</comment>
<dbReference type="AlphaFoldDB" id="A0A921FZ43"/>
<dbReference type="GO" id="GO:0046872">
    <property type="term" value="F:metal ion binding"/>
    <property type="evidence" value="ECO:0007669"/>
    <property type="project" value="InterPro"/>
</dbReference>
<reference evidence="5" key="1">
    <citation type="journal article" date="2021" name="PeerJ">
        <title>Extensive microbial diversity within the chicken gut microbiome revealed by metagenomics and culture.</title>
        <authorList>
            <person name="Gilroy R."/>
            <person name="Ravi A."/>
            <person name="Getino M."/>
            <person name="Pursley I."/>
            <person name="Horton D.L."/>
            <person name="Alikhan N.F."/>
            <person name="Baker D."/>
            <person name="Gharbi K."/>
            <person name="Hall N."/>
            <person name="Watson M."/>
            <person name="Adriaenssens E.M."/>
            <person name="Foster-Nyarko E."/>
            <person name="Jarju S."/>
            <person name="Secka A."/>
            <person name="Antonio M."/>
            <person name="Oren A."/>
            <person name="Chaudhuri R.R."/>
            <person name="La Ragione R."/>
            <person name="Hildebrand F."/>
            <person name="Pallen M.J."/>
        </authorList>
    </citation>
    <scope>NUCLEOTIDE SEQUENCE</scope>
    <source>
        <strain evidence="5">CHK171-7178</strain>
    </source>
</reference>
<dbReference type="InterPro" id="IPR039697">
    <property type="entry name" value="Alcohol_dehydrogenase_Fe"/>
</dbReference>
<feature type="domain" description="Alcohol dehydrogenase iron-type/glycerol dehydrogenase GldA" evidence="3">
    <location>
        <begin position="13"/>
        <end position="182"/>
    </location>
</feature>
<reference evidence="5" key="2">
    <citation type="submission" date="2021-09" db="EMBL/GenBank/DDBJ databases">
        <authorList>
            <person name="Gilroy R."/>
        </authorList>
    </citation>
    <scope>NUCLEOTIDE SEQUENCE</scope>
    <source>
        <strain evidence="5">CHK171-7178</strain>
    </source>
</reference>
<dbReference type="EMBL" id="DYWT01000183">
    <property type="protein sequence ID" value="HJF32288.1"/>
    <property type="molecule type" value="Genomic_DNA"/>
</dbReference>